<keyword evidence="3 9" id="KW-0812">Transmembrane</keyword>
<evidence type="ECO:0000256" key="8">
    <source>
        <dbReference type="SAM" id="MobiDB-lite"/>
    </source>
</evidence>
<evidence type="ECO:0000256" key="3">
    <source>
        <dbReference type="ARBA" id="ARBA00022692"/>
    </source>
</evidence>
<comment type="subcellular location">
    <subcellularLocation>
        <location evidence="1">Cell membrane</location>
    </subcellularLocation>
</comment>
<comment type="caution">
    <text evidence="11">The sequence shown here is derived from an EMBL/GenBank/DDBJ whole genome shotgun (WGS) entry which is preliminary data.</text>
</comment>
<dbReference type="InterPro" id="IPR043760">
    <property type="entry name" value="PycTM_dom"/>
</dbReference>
<dbReference type="RefSeq" id="WP_185661406.1">
    <property type="nucleotide sequence ID" value="NZ_CAWPOO010000013.1"/>
</dbReference>
<feature type="domain" description="Pycsar effector protein" evidence="10">
    <location>
        <begin position="42"/>
        <end position="195"/>
    </location>
</feature>
<protein>
    <recommendedName>
        <fullName evidence="10">Pycsar effector protein domain-containing protein</fullName>
    </recommendedName>
</protein>
<keyword evidence="4" id="KW-0547">Nucleotide-binding</keyword>
<dbReference type="Pfam" id="PF18967">
    <property type="entry name" value="PycTM"/>
    <property type="match status" value="1"/>
</dbReference>
<feature type="compositionally biased region" description="Polar residues" evidence="8">
    <location>
        <begin position="214"/>
        <end position="225"/>
    </location>
</feature>
<gene>
    <name evidence="11" type="ORF">H5P27_15840</name>
</gene>
<keyword evidence="6" id="KW-0051">Antiviral defense</keyword>
<organism evidence="11 12">
    <name type="scientific">Pelagicoccus albus</name>
    <dbReference type="NCBI Taxonomy" id="415222"/>
    <lineage>
        <taxon>Bacteria</taxon>
        <taxon>Pseudomonadati</taxon>
        <taxon>Verrucomicrobiota</taxon>
        <taxon>Opitutia</taxon>
        <taxon>Puniceicoccales</taxon>
        <taxon>Pelagicoccaceae</taxon>
        <taxon>Pelagicoccus</taxon>
    </lineage>
</organism>
<name>A0A7X1B8B1_9BACT</name>
<accession>A0A7X1B8B1</accession>
<evidence type="ECO:0000256" key="2">
    <source>
        <dbReference type="ARBA" id="ARBA00022475"/>
    </source>
</evidence>
<sequence length="231" mass="25518">MKDSAENEETPESGDTEIEATKSQAIAKPQTSEPIKDKYLLLLDTAANTYENIKFADTKATVLLAIYSAFLGFAGKKLAEDGLNHFSQMDVPEILLVISLLILAAGIICLIFTIWPRAKVHMDNHKGFLHADRISEFDDVREFSNYIDGDTLTEKEIKKQIVDLAWGRANSNRKKYDFLKIAMVLGISGLVSGSASIAVEVLQKVELPSEESMQETIESPRSQAPDSLPKA</sequence>
<proteinExistence type="predicted"/>
<evidence type="ECO:0000313" key="11">
    <source>
        <dbReference type="EMBL" id="MBC2607525.1"/>
    </source>
</evidence>
<feature type="compositionally biased region" description="Acidic residues" evidence="8">
    <location>
        <begin position="1"/>
        <end position="18"/>
    </location>
</feature>
<keyword evidence="2" id="KW-1003">Cell membrane</keyword>
<evidence type="ECO:0000256" key="7">
    <source>
        <dbReference type="ARBA" id="ARBA00023136"/>
    </source>
</evidence>
<dbReference type="AlphaFoldDB" id="A0A7X1B8B1"/>
<feature type="region of interest" description="Disordered" evidence="8">
    <location>
        <begin position="1"/>
        <end position="29"/>
    </location>
</feature>
<evidence type="ECO:0000256" key="4">
    <source>
        <dbReference type="ARBA" id="ARBA00022741"/>
    </source>
</evidence>
<feature type="region of interest" description="Disordered" evidence="8">
    <location>
        <begin position="208"/>
        <end position="231"/>
    </location>
</feature>
<keyword evidence="7 9" id="KW-0472">Membrane</keyword>
<evidence type="ECO:0000256" key="5">
    <source>
        <dbReference type="ARBA" id="ARBA00022989"/>
    </source>
</evidence>
<evidence type="ECO:0000256" key="1">
    <source>
        <dbReference type="ARBA" id="ARBA00004236"/>
    </source>
</evidence>
<dbReference type="Proteomes" id="UP000526501">
    <property type="component" value="Unassembled WGS sequence"/>
</dbReference>
<feature type="transmembrane region" description="Helical" evidence="9">
    <location>
        <begin position="94"/>
        <end position="115"/>
    </location>
</feature>
<reference evidence="11 12" key="1">
    <citation type="submission" date="2020-07" db="EMBL/GenBank/DDBJ databases">
        <authorList>
            <person name="Feng X."/>
        </authorList>
    </citation>
    <scope>NUCLEOTIDE SEQUENCE [LARGE SCALE GENOMIC DNA]</scope>
    <source>
        <strain evidence="11 12">JCM23202</strain>
    </source>
</reference>
<evidence type="ECO:0000259" key="10">
    <source>
        <dbReference type="Pfam" id="PF18967"/>
    </source>
</evidence>
<evidence type="ECO:0000256" key="9">
    <source>
        <dbReference type="SAM" id="Phobius"/>
    </source>
</evidence>
<dbReference type="EMBL" id="JACHVC010000013">
    <property type="protein sequence ID" value="MBC2607525.1"/>
    <property type="molecule type" value="Genomic_DNA"/>
</dbReference>
<feature type="transmembrane region" description="Helical" evidence="9">
    <location>
        <begin position="178"/>
        <end position="199"/>
    </location>
</feature>
<keyword evidence="5 9" id="KW-1133">Transmembrane helix</keyword>
<feature type="transmembrane region" description="Helical" evidence="9">
    <location>
        <begin position="60"/>
        <end position="79"/>
    </location>
</feature>
<keyword evidence="12" id="KW-1185">Reference proteome</keyword>
<evidence type="ECO:0000256" key="6">
    <source>
        <dbReference type="ARBA" id="ARBA00023118"/>
    </source>
</evidence>
<evidence type="ECO:0000313" key="12">
    <source>
        <dbReference type="Proteomes" id="UP000526501"/>
    </source>
</evidence>